<dbReference type="CDD" id="cd17470">
    <property type="entry name" value="T3SS_Flik_C"/>
    <property type="match status" value="1"/>
</dbReference>
<dbReference type="Pfam" id="PF02120">
    <property type="entry name" value="Flg_hook"/>
    <property type="match status" value="1"/>
</dbReference>
<feature type="region of interest" description="Disordered" evidence="1">
    <location>
        <begin position="1"/>
        <end position="37"/>
    </location>
</feature>
<evidence type="ECO:0000259" key="2">
    <source>
        <dbReference type="Pfam" id="PF02120"/>
    </source>
</evidence>
<protein>
    <submittedName>
        <fullName evidence="3">Flagellar hook-length control protein FliK</fullName>
    </submittedName>
</protein>
<feature type="compositionally biased region" description="Polar residues" evidence="1">
    <location>
        <begin position="377"/>
        <end position="390"/>
    </location>
</feature>
<comment type="caution">
    <text evidence="3">The sequence shown here is derived from an EMBL/GenBank/DDBJ whole genome shotgun (WGS) entry which is preliminary data.</text>
</comment>
<feature type="compositionally biased region" description="Polar residues" evidence="1">
    <location>
        <begin position="1"/>
        <end position="14"/>
    </location>
</feature>
<sequence>MEQSRVGSSHSPQGGSAPVRGKTMAKPSDEAAQEAAGQGGFLALMAALEQSPEADERLDLQPEDAGLVAIQGTDPGMLMQMQGVAASSLLGARSLSTEGGGAGLSWNMDLPDGGLVAQTTALDRLGDVKDGDLAASALSLGRPVGTRATAALAQRGEPLSAGASMLLTKGLSSDLAKTLASAADGLSVALATSSVASLREAGGLSAVGVHAAGSSPTFLGLMEGEDTSVLNGQVLPLVPERGSEPARLSDLGNTGAGNEGAQDGAQVEVPLPAGEAASFDAMALFAAEDALAEQVTYWVNQKVQSAEMTVSRDGQPVEVSVTLSGNEAQVAFRSDQEQTRQLLDASMAQLSEMLRGQGLVLSGASVGTSARDGRSSGEPSQGRTPKAGQTTVVAAEGISVRANHIQTGRGAIDVFV</sequence>
<proteinExistence type="predicted"/>
<feature type="region of interest" description="Disordered" evidence="1">
    <location>
        <begin position="365"/>
        <end position="390"/>
    </location>
</feature>
<feature type="domain" description="Flagellar hook-length control protein-like C-terminal" evidence="2">
    <location>
        <begin position="293"/>
        <end position="370"/>
    </location>
</feature>
<feature type="region of interest" description="Disordered" evidence="1">
    <location>
        <begin position="240"/>
        <end position="262"/>
    </location>
</feature>
<evidence type="ECO:0000313" key="3">
    <source>
        <dbReference type="EMBL" id="TQN03646.1"/>
    </source>
</evidence>
<evidence type="ECO:0000313" key="4">
    <source>
        <dbReference type="Proteomes" id="UP000316993"/>
    </source>
</evidence>
<keyword evidence="3" id="KW-0282">Flagellum</keyword>
<dbReference type="Gene3D" id="3.30.750.140">
    <property type="match status" value="1"/>
</dbReference>
<dbReference type="Proteomes" id="UP000316993">
    <property type="component" value="Unassembled WGS sequence"/>
</dbReference>
<dbReference type="PANTHER" id="PTHR37533:SF2">
    <property type="entry name" value="FLAGELLAR HOOK-LENGTH CONTROL PROTEIN"/>
    <property type="match status" value="1"/>
</dbReference>
<accession>A0A543L8H1</accession>
<organism evidence="3 4">
    <name type="scientific">Acidovorax temperans</name>
    <dbReference type="NCBI Taxonomy" id="80878"/>
    <lineage>
        <taxon>Bacteria</taxon>
        <taxon>Pseudomonadati</taxon>
        <taxon>Pseudomonadota</taxon>
        <taxon>Betaproteobacteria</taxon>
        <taxon>Burkholderiales</taxon>
        <taxon>Comamonadaceae</taxon>
        <taxon>Acidovorax</taxon>
    </lineage>
</organism>
<dbReference type="InterPro" id="IPR021136">
    <property type="entry name" value="Flagellar_hook_control-like_C"/>
</dbReference>
<dbReference type="InterPro" id="IPR038610">
    <property type="entry name" value="FliK-like_C_sf"/>
</dbReference>
<reference evidence="3 4" key="1">
    <citation type="submission" date="2019-06" db="EMBL/GenBank/DDBJ databases">
        <title>Genomic Encyclopedia of Archaeal and Bacterial Type Strains, Phase II (KMG-II): from individual species to whole genera.</title>
        <authorList>
            <person name="Goeker M."/>
        </authorList>
    </citation>
    <scope>NUCLEOTIDE SEQUENCE [LARGE SCALE GENOMIC DNA]</scope>
    <source>
        <strain evidence="3 4">DSM 7270</strain>
    </source>
</reference>
<keyword evidence="3" id="KW-0969">Cilium</keyword>
<name>A0A543L8H1_9BURK</name>
<gene>
    <name evidence="3" type="ORF">BDD18_2338</name>
</gene>
<keyword evidence="3" id="KW-0966">Cell projection</keyword>
<dbReference type="InterPro" id="IPR052563">
    <property type="entry name" value="FliK"/>
</dbReference>
<dbReference type="PANTHER" id="PTHR37533">
    <property type="entry name" value="FLAGELLAR HOOK-LENGTH CONTROL PROTEIN"/>
    <property type="match status" value="1"/>
</dbReference>
<evidence type="ECO:0000256" key="1">
    <source>
        <dbReference type="SAM" id="MobiDB-lite"/>
    </source>
</evidence>
<dbReference type="EMBL" id="VFPV01000002">
    <property type="protein sequence ID" value="TQN03646.1"/>
    <property type="molecule type" value="Genomic_DNA"/>
</dbReference>
<dbReference type="AlphaFoldDB" id="A0A543L8H1"/>